<reference evidence="7 8" key="1">
    <citation type="submission" date="2009-10" db="EMBL/GenBank/DDBJ databases">
        <title>The Genome Sequence of Prochlorococcus phage P-SSM2.</title>
        <authorList>
            <consortium name="The Broad Institute Genome Sequencing Platform"/>
            <person name="Henn M.R."/>
            <person name="Sullivan M.S."/>
            <person name="Osburne M.S."/>
            <person name="Levin J."/>
            <person name="Malboeuf C."/>
            <person name="Casali M."/>
            <person name="Russ C."/>
            <person name="Lennon N."/>
            <person name="Chapman S.B."/>
            <person name="Erlich R."/>
            <person name="Young S.K."/>
            <person name="Koehrsen M."/>
            <person name="Yandava C."/>
            <person name="Zeng Q."/>
            <person name="Alvarado L."/>
            <person name="Anderson S."/>
            <person name="Berlin A."/>
            <person name="Borenstein D."/>
            <person name="Chen Z."/>
            <person name="Engels R."/>
            <person name="Freedman E."/>
            <person name="Gellesch M."/>
            <person name="Goldberg J."/>
            <person name="Green L."/>
            <person name="Griggs A."/>
            <person name="Gujja S."/>
            <person name="Heilman E.R."/>
            <person name="Heiman D."/>
            <person name="Hepburn T."/>
            <person name="Howarth C."/>
            <person name="Jen D."/>
            <person name="Larson L."/>
            <person name="Lewis B."/>
            <person name="Mehta T."/>
            <person name="Park D."/>
            <person name="Pearson M."/>
            <person name="Richards J."/>
            <person name="Rizzolo K."/>
            <person name="Roberts A."/>
            <person name="Ryan E."/>
            <person name="Saif S."/>
            <person name="Shea T."/>
            <person name="Shenoy N."/>
            <person name="Sisk P."/>
            <person name="Stolte C."/>
            <person name="Sykes S."/>
            <person name="Walk T."/>
            <person name="White J."/>
            <person name="Yu Q."/>
            <person name="Coleman M.L."/>
            <person name="Huang K.H."/>
            <person name="Weigele P.R."/>
            <person name="DeFrancesco A.S."/>
            <person name="Kern S.E."/>
            <person name="Thompson L.R."/>
            <person name="Fu R."/>
            <person name="Hombeck B."/>
            <person name="Chisholm S.W."/>
            <person name="Haas B."/>
            <person name="Nusbaum C."/>
            <person name="Birren B."/>
        </authorList>
    </citation>
    <scope>NUCLEOTIDE SEQUENCE [LARGE SCALE GENOMIC DNA]</scope>
    <source>
        <strain evidence="7">P-SSM2</strain>
    </source>
</reference>
<evidence type="ECO:0000256" key="5">
    <source>
        <dbReference type="ARBA" id="ARBA00023004"/>
    </source>
</evidence>
<dbReference type="InterPro" id="IPR006620">
    <property type="entry name" value="Pro_4_hyd_alph"/>
</dbReference>
<dbReference type="GO" id="GO:0005506">
    <property type="term" value="F:iron ion binding"/>
    <property type="evidence" value="ECO:0007669"/>
    <property type="project" value="InterPro"/>
</dbReference>
<proteinExistence type="predicted"/>
<dbReference type="GO" id="GO:0031418">
    <property type="term" value="F:L-ascorbic acid binding"/>
    <property type="evidence" value="ECO:0007669"/>
    <property type="project" value="InterPro"/>
</dbReference>
<evidence type="ECO:0000256" key="3">
    <source>
        <dbReference type="ARBA" id="ARBA00022964"/>
    </source>
</evidence>
<keyword evidence="5" id="KW-0408">Iron</keyword>
<gene>
    <name evidence="7" type="ORF">PCMG_00111</name>
</gene>
<dbReference type="Pfam" id="PF13640">
    <property type="entry name" value="2OG-FeII_Oxy_3"/>
    <property type="match status" value="1"/>
</dbReference>
<evidence type="ECO:0000256" key="2">
    <source>
        <dbReference type="ARBA" id="ARBA00022723"/>
    </source>
</evidence>
<dbReference type="SMART" id="SM00702">
    <property type="entry name" value="P4Hc"/>
    <property type="match status" value="1"/>
</dbReference>
<evidence type="ECO:0000256" key="4">
    <source>
        <dbReference type="ARBA" id="ARBA00023002"/>
    </source>
</evidence>
<accession>D1LVS8</accession>
<protein>
    <submittedName>
        <fullName evidence="7">Dioxygenase</fullName>
    </submittedName>
</protein>
<keyword evidence="4" id="KW-0560">Oxidoreductase</keyword>
<dbReference type="Proteomes" id="UP000013923">
    <property type="component" value="Genome"/>
</dbReference>
<dbReference type="Gene3D" id="2.60.120.620">
    <property type="entry name" value="q2cbj1_9rhob like domain"/>
    <property type="match status" value="1"/>
</dbReference>
<evidence type="ECO:0000256" key="1">
    <source>
        <dbReference type="ARBA" id="ARBA00001961"/>
    </source>
</evidence>
<name>D1LVS8_BPPRM</name>
<dbReference type="InterPro" id="IPR044862">
    <property type="entry name" value="Pro_4_hyd_alph_FE2OG_OXY"/>
</dbReference>
<evidence type="ECO:0000259" key="6">
    <source>
        <dbReference type="PROSITE" id="PS51471"/>
    </source>
</evidence>
<evidence type="ECO:0000313" key="7">
    <source>
        <dbReference type="EMBL" id="ACY75987.1"/>
    </source>
</evidence>
<keyword evidence="2" id="KW-0479">Metal-binding</keyword>
<dbReference type="EMBL" id="GU071092">
    <property type="protein sequence ID" value="ACY75987.1"/>
    <property type="molecule type" value="Genomic_DNA"/>
</dbReference>
<keyword evidence="3 7" id="KW-0223">Dioxygenase</keyword>
<feature type="domain" description="Fe2OG dioxygenase" evidence="6">
    <location>
        <begin position="109"/>
        <end position="203"/>
    </location>
</feature>
<comment type="cofactor">
    <cofactor evidence="1">
        <name>L-ascorbate</name>
        <dbReference type="ChEBI" id="CHEBI:38290"/>
    </cofactor>
</comment>
<organism evidence="7 8">
    <name type="scientific">Prochlorococcus phage P-SSM2</name>
    <dbReference type="NCBI Taxonomy" id="268746"/>
    <lineage>
        <taxon>Viruses</taxon>
        <taxon>Duplodnaviria</taxon>
        <taxon>Heunggongvirae</taxon>
        <taxon>Uroviricota</taxon>
        <taxon>Caudoviricetes</taxon>
        <taxon>Pantevenvirales</taxon>
        <taxon>Kyanoviridae</taxon>
        <taxon>Salacisavirus</taxon>
        <taxon>Salacisavirus pssm2</taxon>
    </lineage>
</organism>
<dbReference type="GO" id="GO:0016705">
    <property type="term" value="F:oxidoreductase activity, acting on paired donors, with incorporation or reduction of molecular oxygen"/>
    <property type="evidence" value="ECO:0007669"/>
    <property type="project" value="InterPro"/>
</dbReference>
<evidence type="ECO:0000313" key="8">
    <source>
        <dbReference type="Proteomes" id="UP000013923"/>
    </source>
</evidence>
<dbReference type="PROSITE" id="PS51471">
    <property type="entry name" value="FE2OG_OXY"/>
    <property type="match status" value="1"/>
</dbReference>
<organismHost>
    <name type="scientific">Prochlorococcus</name>
    <dbReference type="NCBI Taxonomy" id="1218"/>
</organismHost>
<sequence>MPSPRLIDHIHHDNMISEFLFDPSTINTDEIINYFEVLNQSEKLIEARDTIRTKDTQMFLNETLSMGSELGVNEATMMVTQSIYYKWHEIVGIGLANYLEKYEILKTRHFEHKFCKIQRTNPCEGFHIWHSDQTGTSPYRQLVTLLYLNDDFEGGETEFLYQNVRIKPQAGKFIIFPPFWTHTHRGNPPIGGSKYIITSWADSFPMAGMTK</sequence>
<dbReference type="GO" id="GO:0051213">
    <property type="term" value="F:dioxygenase activity"/>
    <property type="evidence" value="ECO:0007669"/>
    <property type="project" value="UniProtKB-KW"/>
</dbReference>
<dbReference type="InterPro" id="IPR005123">
    <property type="entry name" value="Oxoglu/Fe-dep_dioxygenase_dom"/>
</dbReference>